<dbReference type="AlphaFoldDB" id="A0A077MFJ8"/>
<sequence>MTSPCPDRYLRYIPHGRPPSLVLASTSSARSVATRGAQILTVAALASASIAYAASVPAAGSSPTASGSPSESRLDGGLNAQVIELPAAAAAALGRTSQATAASRSAERSGAGVAGQGVSAPAAAGPVRAVSYGALGVKAVAKPKPKPVVTATAAAGGSASASTVASSAGAAPAAGGSTSTYAAAGAGLGLVPAAAAVYSAVRSTFGITNIGGMRPGDWGDHGTGHAIDVMITSSAQGDAVANYILANAGAFGIKYVIWQQRIWMPSTGSWKLMEDRGSPTQNHMDHVHISVN</sequence>
<comment type="caution">
    <text evidence="2">The sequence shown here is derived from an EMBL/GenBank/DDBJ whole genome shotgun (WGS) entry which is preliminary data.</text>
</comment>
<accession>A0A077MFJ8</accession>
<protein>
    <submittedName>
        <fullName evidence="2">Surface antigen</fullName>
    </submittedName>
</protein>
<evidence type="ECO:0000259" key="1">
    <source>
        <dbReference type="Pfam" id="PF26571"/>
    </source>
</evidence>
<dbReference type="EMBL" id="CAJC01000203">
    <property type="protein sequence ID" value="CCI54890.1"/>
    <property type="molecule type" value="Genomic_DNA"/>
</dbReference>
<organism evidence="2 3">
    <name type="scientific">Nostocoides jenkinsii Ben 74</name>
    <dbReference type="NCBI Taxonomy" id="1193518"/>
    <lineage>
        <taxon>Bacteria</taxon>
        <taxon>Bacillati</taxon>
        <taxon>Actinomycetota</taxon>
        <taxon>Actinomycetes</taxon>
        <taxon>Micrococcales</taxon>
        <taxon>Intrasporangiaceae</taxon>
        <taxon>Nostocoides</taxon>
    </lineage>
</organism>
<dbReference type="InterPro" id="IPR058593">
    <property type="entry name" value="ARB_07466-like_C"/>
</dbReference>
<dbReference type="Proteomes" id="UP000035720">
    <property type="component" value="Unassembled WGS sequence"/>
</dbReference>
<feature type="domain" description="ARB-07466-like C-terminal" evidence="1">
    <location>
        <begin position="189"/>
        <end position="284"/>
    </location>
</feature>
<name>A0A077MFJ8_9MICO</name>
<gene>
    <name evidence="2" type="ORF">BN13_880012</name>
</gene>
<proteinExistence type="predicted"/>
<dbReference type="Pfam" id="PF26571">
    <property type="entry name" value="VldE"/>
    <property type="match status" value="1"/>
</dbReference>
<evidence type="ECO:0000313" key="3">
    <source>
        <dbReference type="Proteomes" id="UP000035720"/>
    </source>
</evidence>
<reference evidence="2 3" key="1">
    <citation type="journal article" date="2013" name="ISME J.">
        <title>A metabolic model for members of the genus Tetrasphaera involved in enhanced biological phosphorus removal.</title>
        <authorList>
            <person name="Kristiansen R."/>
            <person name="Nguyen H.T.T."/>
            <person name="Saunders A.M."/>
            <person name="Nielsen J.L."/>
            <person name="Wimmer R."/>
            <person name="Le V.Q."/>
            <person name="McIlroy S.J."/>
            <person name="Petrovski S."/>
            <person name="Seviour R.J."/>
            <person name="Calteau A."/>
            <person name="Nielsen K.L."/>
            <person name="Nielsen P.H."/>
        </authorList>
    </citation>
    <scope>NUCLEOTIDE SEQUENCE [LARGE SCALE GENOMIC DNA]</scope>
    <source>
        <strain evidence="2 3">Ben 74</strain>
    </source>
</reference>
<keyword evidence="3" id="KW-1185">Reference proteome</keyword>
<dbReference type="STRING" id="1193518.BN13_880012"/>
<evidence type="ECO:0000313" key="2">
    <source>
        <dbReference type="EMBL" id="CCI54890.1"/>
    </source>
</evidence>